<dbReference type="InterPro" id="IPR036188">
    <property type="entry name" value="FAD/NAD-bd_sf"/>
</dbReference>
<feature type="non-terminal residue" evidence="1">
    <location>
        <position position="1"/>
    </location>
</feature>
<reference evidence="1" key="1">
    <citation type="submission" date="2018-05" db="EMBL/GenBank/DDBJ databases">
        <authorList>
            <person name="Lanie J.A."/>
            <person name="Ng W.-L."/>
            <person name="Kazmierczak K.M."/>
            <person name="Andrzejewski T.M."/>
            <person name="Davidsen T.M."/>
            <person name="Wayne K.J."/>
            <person name="Tettelin H."/>
            <person name="Glass J.I."/>
            <person name="Rusch D."/>
            <person name="Podicherti R."/>
            <person name="Tsui H.-C.T."/>
            <person name="Winkler M.E."/>
        </authorList>
    </citation>
    <scope>NUCLEOTIDE SEQUENCE</scope>
</reference>
<sequence>VVKDLVLIGGGHSHVAVLKRFGMRPLSGVRLTLITRDVHTPYSGMLPGFVAGHYEFDDVHIDLAPLSRFAGARLYHQPATGLDLDRRLVMCEGRP</sequence>
<proteinExistence type="predicted"/>
<feature type="non-terminal residue" evidence="1">
    <location>
        <position position="95"/>
    </location>
</feature>
<evidence type="ECO:0008006" key="2">
    <source>
        <dbReference type="Google" id="ProtNLM"/>
    </source>
</evidence>
<dbReference type="SUPFAM" id="SSF51905">
    <property type="entry name" value="FAD/NAD(P)-binding domain"/>
    <property type="match status" value="1"/>
</dbReference>
<evidence type="ECO:0000313" key="1">
    <source>
        <dbReference type="EMBL" id="SVA97223.1"/>
    </source>
</evidence>
<dbReference type="EMBL" id="UINC01024147">
    <property type="protein sequence ID" value="SVA97223.1"/>
    <property type="molecule type" value="Genomic_DNA"/>
</dbReference>
<organism evidence="1">
    <name type="scientific">marine metagenome</name>
    <dbReference type="NCBI Taxonomy" id="408172"/>
    <lineage>
        <taxon>unclassified sequences</taxon>
        <taxon>metagenomes</taxon>
        <taxon>ecological metagenomes</taxon>
    </lineage>
</organism>
<gene>
    <name evidence="1" type="ORF">METZ01_LOCUS150077</name>
</gene>
<dbReference type="AlphaFoldDB" id="A0A382A8F5"/>
<dbReference type="Gene3D" id="3.50.50.100">
    <property type="match status" value="1"/>
</dbReference>
<name>A0A382A8F5_9ZZZZ</name>
<protein>
    <recommendedName>
        <fullName evidence="2">FAD/NAD(P)-binding domain-containing protein</fullName>
    </recommendedName>
</protein>
<accession>A0A382A8F5</accession>